<evidence type="ECO:0000313" key="1">
    <source>
        <dbReference type="EMBL" id="KAK8105886.1"/>
    </source>
</evidence>
<dbReference type="EMBL" id="JAQQWP010000008">
    <property type="protein sequence ID" value="KAK8105886.1"/>
    <property type="molecule type" value="Genomic_DNA"/>
</dbReference>
<protein>
    <submittedName>
        <fullName evidence="1">Uncharacterized protein</fullName>
    </submittedName>
</protein>
<proteinExistence type="predicted"/>
<dbReference type="AlphaFoldDB" id="A0AAW0QSV0"/>
<evidence type="ECO:0000313" key="2">
    <source>
        <dbReference type="Proteomes" id="UP001392437"/>
    </source>
</evidence>
<organism evidence="1 2">
    <name type="scientific">Apiospora kogelbergensis</name>
    <dbReference type="NCBI Taxonomy" id="1337665"/>
    <lineage>
        <taxon>Eukaryota</taxon>
        <taxon>Fungi</taxon>
        <taxon>Dikarya</taxon>
        <taxon>Ascomycota</taxon>
        <taxon>Pezizomycotina</taxon>
        <taxon>Sordariomycetes</taxon>
        <taxon>Xylariomycetidae</taxon>
        <taxon>Amphisphaeriales</taxon>
        <taxon>Apiosporaceae</taxon>
        <taxon>Apiospora</taxon>
    </lineage>
</organism>
<sequence>MVRIVSPHDQRGASSETHSELRYWRNISDRGQRLVQTWSKDPDPKTLGRKLSENYALSEPQISPHLRRRNIRAEGAIGSAATILPAFLQATALSASSARQDNNNRMLSLPLEIRNMVYQHCKVRYLELRIALGEGGFRSGGVWINVVSDLLDALTPRNSIIELKVLVKLHRVDLLQLWDRELGVYELLVRLLRDWDNKHGNRPCTVRFEHWVMDESYAYRTGFRNPLIRRYPDPMLWPGSIMEFL</sequence>
<reference evidence="1 2" key="1">
    <citation type="submission" date="2023-01" db="EMBL/GenBank/DDBJ databases">
        <title>Analysis of 21 Apiospora genomes using comparative genomics revels a genus with tremendous synthesis potential of carbohydrate active enzymes and secondary metabolites.</title>
        <authorList>
            <person name="Sorensen T."/>
        </authorList>
    </citation>
    <scope>NUCLEOTIDE SEQUENCE [LARGE SCALE GENOMIC DNA]</scope>
    <source>
        <strain evidence="1 2">CBS 117206</strain>
    </source>
</reference>
<gene>
    <name evidence="1" type="ORF">PG999_009245</name>
</gene>
<comment type="caution">
    <text evidence="1">The sequence shown here is derived from an EMBL/GenBank/DDBJ whole genome shotgun (WGS) entry which is preliminary data.</text>
</comment>
<accession>A0AAW0QSV0</accession>
<name>A0AAW0QSV0_9PEZI</name>
<dbReference type="Proteomes" id="UP001392437">
    <property type="component" value="Unassembled WGS sequence"/>
</dbReference>
<keyword evidence="2" id="KW-1185">Reference proteome</keyword>